<reference evidence="1" key="1">
    <citation type="submission" date="2023-05" db="EMBL/GenBank/DDBJ databases">
        <authorList>
            <person name="Huff M."/>
        </authorList>
    </citation>
    <scope>NUCLEOTIDE SEQUENCE</scope>
</reference>
<accession>A0AAD2DRK8</accession>
<evidence type="ECO:0000313" key="1">
    <source>
        <dbReference type="EMBL" id="CAI9761968.1"/>
    </source>
</evidence>
<dbReference type="EMBL" id="OU503040">
    <property type="protein sequence ID" value="CAI9761968.1"/>
    <property type="molecule type" value="Genomic_DNA"/>
</dbReference>
<gene>
    <name evidence="1" type="ORF">FPE_LOCUS9398</name>
</gene>
<name>A0AAD2DRK8_9LAMI</name>
<sequence length="146" mass="16326">MGTHRVNLAVIIKNPSNDEEFLLIKQTPPPKFNDPEYDSYQDSDLWDLPLTLLTPLDSPLSQHISVGAEDSSLLENFGLLNQFDLKLALDQVLNQVGFGTASEVKWKFLKYVEEPEFGPGIPVKTMYLVGKLGFHDGKLKGLIVLL</sequence>
<organism evidence="1 2">
    <name type="scientific">Fraxinus pennsylvanica</name>
    <dbReference type="NCBI Taxonomy" id="56036"/>
    <lineage>
        <taxon>Eukaryota</taxon>
        <taxon>Viridiplantae</taxon>
        <taxon>Streptophyta</taxon>
        <taxon>Embryophyta</taxon>
        <taxon>Tracheophyta</taxon>
        <taxon>Spermatophyta</taxon>
        <taxon>Magnoliopsida</taxon>
        <taxon>eudicotyledons</taxon>
        <taxon>Gunneridae</taxon>
        <taxon>Pentapetalae</taxon>
        <taxon>asterids</taxon>
        <taxon>lamiids</taxon>
        <taxon>Lamiales</taxon>
        <taxon>Oleaceae</taxon>
        <taxon>Oleeae</taxon>
        <taxon>Fraxinus</taxon>
    </lineage>
</organism>
<evidence type="ECO:0000313" key="2">
    <source>
        <dbReference type="Proteomes" id="UP000834106"/>
    </source>
</evidence>
<dbReference type="AlphaFoldDB" id="A0AAD2DRK8"/>
<protein>
    <submittedName>
        <fullName evidence="1">Uncharacterized protein</fullName>
    </submittedName>
</protein>
<proteinExistence type="predicted"/>
<dbReference type="Proteomes" id="UP000834106">
    <property type="component" value="Chromosome 5"/>
</dbReference>
<keyword evidence="2" id="KW-1185">Reference proteome</keyword>